<dbReference type="Pfam" id="PF15511">
    <property type="entry name" value="CENP-T_C"/>
    <property type="match status" value="1"/>
</dbReference>
<dbReference type="GO" id="GO:0005634">
    <property type="term" value="C:nucleus"/>
    <property type="evidence" value="ECO:0007669"/>
    <property type="project" value="UniProtKB-SubCell"/>
</dbReference>
<evidence type="ECO:0000256" key="6">
    <source>
        <dbReference type="SAM" id="MobiDB-lite"/>
    </source>
</evidence>
<proteinExistence type="inferred from homology"/>
<dbReference type="Proteomes" id="UP001519460">
    <property type="component" value="Unassembled WGS sequence"/>
</dbReference>
<keyword evidence="4" id="KW-0158">Chromosome</keyword>
<dbReference type="InterPro" id="IPR009072">
    <property type="entry name" value="Histone-fold"/>
</dbReference>
<dbReference type="Gene3D" id="1.10.20.10">
    <property type="entry name" value="Histone, subunit A"/>
    <property type="match status" value="1"/>
</dbReference>
<evidence type="ECO:0000256" key="3">
    <source>
        <dbReference type="ARBA" id="ARBA00010137"/>
    </source>
</evidence>
<dbReference type="EMBL" id="JACVVK020000009">
    <property type="protein sequence ID" value="KAK7505612.1"/>
    <property type="molecule type" value="Genomic_DNA"/>
</dbReference>
<name>A0ABD0M1W5_9CAEN</name>
<protein>
    <recommendedName>
        <fullName evidence="7">CENP-T/Histone H4 histone fold domain-containing protein</fullName>
    </recommendedName>
</protein>
<comment type="similarity">
    <text evidence="3">Belongs to the CENP-T/CNN1 family.</text>
</comment>
<gene>
    <name evidence="8" type="ORF">BaRGS_00002883</name>
</gene>
<feature type="region of interest" description="Disordered" evidence="6">
    <location>
        <begin position="208"/>
        <end position="323"/>
    </location>
</feature>
<dbReference type="PANTHER" id="PTHR46904">
    <property type="entry name" value="CENTROMERE PROTEIN T"/>
    <property type="match status" value="1"/>
</dbReference>
<sequence>MALKTPRTALQEYMENVSTEKGSRTQRRRSAVEDSANLMTGVSASPSSAKTGNSAKNMAASSRSSPRIARSGIGALDTEKDVTPRHLIQNMLTIQGTAQPVTRRQKRVSEHAMPPPQSSSTRRRGRRRSSLAAPDLEDVTRKFTPRTNIAGFLEQAPEETPAMRPAVSLGSDSHTAANISSFTLNEVGVSMLERRSGSATVTNLTAREVRARSRKRNLNIPLPQATPSVPREPNLTSSPSHHDTQTPEQVREEENIAGDSVSMTVSRGTLFLKTPTTDQPERDRDEQALGITPSNRGTSTLNHEDDAADSTDKDPNRSGDRNIFSDVFGQMERTSPALPAVLAADTEVSVGELGAQDEQGVGETDGSGSWTQHAGVITPSQRSQASMEGGDKTSAPASTRTSARKKAAEDESGAFRLLGRRTTPRHSQADSQGGDKTPTPVSTRASARRKGFSPAPSSGGRNKSGVPEGETDKTSTPASASRSRDERVNLRGAKRSLEYVADAAGGSQTPTPSKRARSGDSPQARESAASLRRSPRKSRTPSSSRRDSRSSTPQKPSSSRNTMSPSPAASIQGSESPRSALKSTEQRNAYQAQTPQLDRTKNMQPSMTIQNASLSAIASPSRHPTSQLHSQVEGTPPRVGSGVRGPRTSTPRPSHVLEGTMQHPHTPGNAGDSQSVSRHAELGASLADNESLESEEDGEGYSPLKTPRLPQKQPTPATHTQPRNRSVATDKLSAQRGGKRRAPGSSHAATKPCRGLPTSVVKATFTHFCRLRVSKEAIEEVEKISEQYWKNMAEDLEAYATHAHRKMIDETDVHLLMRRQGFITDKCALNTLIATYLPLEQRQELIPIARSGNKLEPSH</sequence>
<feature type="domain" description="CENP-T/Histone H4 histone fold" evidence="7">
    <location>
        <begin position="751"/>
        <end position="850"/>
    </location>
</feature>
<evidence type="ECO:0000256" key="5">
    <source>
        <dbReference type="ARBA" id="ARBA00023242"/>
    </source>
</evidence>
<feature type="compositionally biased region" description="Polar residues" evidence="6">
    <location>
        <begin position="366"/>
        <end position="386"/>
    </location>
</feature>
<evidence type="ECO:0000259" key="7">
    <source>
        <dbReference type="Pfam" id="PF15511"/>
    </source>
</evidence>
<evidence type="ECO:0000256" key="2">
    <source>
        <dbReference type="ARBA" id="ARBA00004286"/>
    </source>
</evidence>
<dbReference type="PANTHER" id="PTHR46904:SF1">
    <property type="entry name" value="CENTROMERE PROTEIN T"/>
    <property type="match status" value="1"/>
</dbReference>
<feature type="compositionally biased region" description="Basic and acidic residues" evidence="6">
    <location>
        <begin position="240"/>
        <end position="254"/>
    </location>
</feature>
<feature type="compositionally biased region" description="Low complexity" evidence="6">
    <location>
        <begin position="550"/>
        <end position="560"/>
    </location>
</feature>
<feature type="compositionally biased region" description="Polar residues" evidence="6">
    <location>
        <begin position="292"/>
        <end position="301"/>
    </location>
</feature>
<feature type="compositionally biased region" description="Polar residues" evidence="6">
    <location>
        <begin position="561"/>
        <end position="633"/>
    </location>
</feature>
<feature type="compositionally biased region" description="Polar residues" evidence="6">
    <location>
        <begin position="712"/>
        <end position="727"/>
    </location>
</feature>
<dbReference type="InterPro" id="IPR035425">
    <property type="entry name" value="CENP-T/H4_C"/>
</dbReference>
<dbReference type="SUPFAM" id="SSF47113">
    <property type="entry name" value="Histone-fold"/>
    <property type="match status" value="1"/>
</dbReference>
<feature type="compositionally biased region" description="Polar residues" evidence="6">
    <location>
        <begin position="93"/>
        <end position="102"/>
    </location>
</feature>
<evidence type="ECO:0000313" key="8">
    <source>
        <dbReference type="EMBL" id="KAK7505612.1"/>
    </source>
</evidence>
<dbReference type="InterPro" id="IPR028255">
    <property type="entry name" value="CENP-T"/>
</dbReference>
<evidence type="ECO:0000256" key="4">
    <source>
        <dbReference type="ARBA" id="ARBA00022454"/>
    </source>
</evidence>
<organism evidence="8 9">
    <name type="scientific">Batillaria attramentaria</name>
    <dbReference type="NCBI Taxonomy" id="370345"/>
    <lineage>
        <taxon>Eukaryota</taxon>
        <taxon>Metazoa</taxon>
        <taxon>Spiralia</taxon>
        <taxon>Lophotrochozoa</taxon>
        <taxon>Mollusca</taxon>
        <taxon>Gastropoda</taxon>
        <taxon>Caenogastropoda</taxon>
        <taxon>Sorbeoconcha</taxon>
        <taxon>Cerithioidea</taxon>
        <taxon>Batillariidae</taxon>
        <taxon>Batillaria</taxon>
    </lineage>
</organism>
<comment type="caution">
    <text evidence="8">The sequence shown here is derived from an EMBL/GenBank/DDBJ whole genome shotgun (WGS) entry which is preliminary data.</text>
</comment>
<reference evidence="8 9" key="1">
    <citation type="journal article" date="2023" name="Sci. Data">
        <title>Genome assembly of the Korean intertidal mud-creeper Batillaria attramentaria.</title>
        <authorList>
            <person name="Patra A.K."/>
            <person name="Ho P.T."/>
            <person name="Jun S."/>
            <person name="Lee S.J."/>
            <person name="Kim Y."/>
            <person name="Won Y.J."/>
        </authorList>
    </citation>
    <scope>NUCLEOTIDE SEQUENCE [LARGE SCALE GENOMIC DNA]</scope>
    <source>
        <strain evidence="8">Wonlab-2016</strain>
    </source>
</reference>
<feature type="region of interest" description="Disordered" evidence="6">
    <location>
        <begin position="1"/>
        <end position="67"/>
    </location>
</feature>
<keyword evidence="5" id="KW-0539">Nucleus</keyword>
<evidence type="ECO:0000256" key="1">
    <source>
        <dbReference type="ARBA" id="ARBA00004123"/>
    </source>
</evidence>
<feature type="region of interest" description="Disordered" evidence="6">
    <location>
        <begin position="93"/>
        <end position="138"/>
    </location>
</feature>
<feature type="compositionally biased region" description="Polar residues" evidence="6">
    <location>
        <begin position="37"/>
        <end position="56"/>
    </location>
</feature>
<dbReference type="CDD" id="cd22920">
    <property type="entry name" value="HFD_CENP-T"/>
    <property type="match status" value="1"/>
</dbReference>
<feature type="compositionally biased region" description="Basic and acidic residues" evidence="6">
    <location>
        <begin position="302"/>
        <end position="320"/>
    </location>
</feature>
<keyword evidence="9" id="KW-1185">Reference proteome</keyword>
<comment type="subcellular location">
    <subcellularLocation>
        <location evidence="2">Chromosome</location>
    </subcellularLocation>
    <subcellularLocation>
        <location evidence="1">Nucleus</location>
    </subcellularLocation>
</comment>
<dbReference type="GO" id="GO:0005694">
    <property type="term" value="C:chromosome"/>
    <property type="evidence" value="ECO:0007669"/>
    <property type="project" value="UniProtKB-SubCell"/>
</dbReference>
<feature type="compositionally biased region" description="Acidic residues" evidence="6">
    <location>
        <begin position="690"/>
        <end position="699"/>
    </location>
</feature>
<dbReference type="AlphaFoldDB" id="A0ABD0M1W5"/>
<evidence type="ECO:0000313" key="9">
    <source>
        <dbReference type="Proteomes" id="UP001519460"/>
    </source>
</evidence>
<accession>A0ABD0M1W5</accession>
<feature type="region of interest" description="Disordered" evidence="6">
    <location>
        <begin position="354"/>
        <end position="753"/>
    </location>
</feature>